<dbReference type="InterPro" id="IPR018114">
    <property type="entry name" value="TRYPSIN_HIS"/>
</dbReference>
<feature type="domain" description="Peptidase S1" evidence="8">
    <location>
        <begin position="387"/>
        <end position="621"/>
    </location>
</feature>
<dbReference type="GO" id="GO:0004252">
    <property type="term" value="F:serine-type endopeptidase activity"/>
    <property type="evidence" value="ECO:0007669"/>
    <property type="project" value="InterPro"/>
</dbReference>
<dbReference type="InterPro" id="IPR043504">
    <property type="entry name" value="Peptidase_S1_PA_chymotrypsin"/>
</dbReference>
<comment type="similarity">
    <text evidence="7">Belongs to the peptidase S1 family. CLIP subfamily.</text>
</comment>
<dbReference type="SMART" id="SM00020">
    <property type="entry name" value="Tryp_SPc"/>
    <property type="match status" value="5"/>
</dbReference>
<dbReference type="InterPro" id="IPR001314">
    <property type="entry name" value="Peptidase_S1A"/>
</dbReference>
<dbReference type="OMA" id="FCAGDLK"/>
<evidence type="ECO:0000256" key="1">
    <source>
        <dbReference type="ARBA" id="ARBA00004606"/>
    </source>
</evidence>
<organism evidence="9 10">
    <name type="scientific">Anopheles stephensi</name>
    <name type="common">Indo-Pakistan malaria mosquito</name>
    <dbReference type="NCBI Taxonomy" id="30069"/>
    <lineage>
        <taxon>Eukaryota</taxon>
        <taxon>Metazoa</taxon>
        <taxon>Ecdysozoa</taxon>
        <taxon>Arthropoda</taxon>
        <taxon>Hexapoda</taxon>
        <taxon>Insecta</taxon>
        <taxon>Pterygota</taxon>
        <taxon>Neoptera</taxon>
        <taxon>Endopterygota</taxon>
        <taxon>Diptera</taxon>
        <taxon>Nematocera</taxon>
        <taxon>Culicoidea</taxon>
        <taxon>Culicidae</taxon>
        <taxon>Anophelinae</taxon>
        <taxon>Anopheles</taxon>
    </lineage>
</organism>
<reference evidence="10" key="1">
    <citation type="journal article" date="2014" name="Genome Biol.">
        <title>Genome analysis of a major urban malaria vector mosquito, Anopheles stephensi.</title>
        <authorList>
            <person name="Jiang X."/>
            <person name="Peery A."/>
            <person name="Hall A.B."/>
            <person name="Sharma A."/>
            <person name="Chen X.G."/>
            <person name="Waterhouse R.M."/>
            <person name="Komissarov A."/>
            <person name="Riehle M.M."/>
            <person name="Shouche Y."/>
            <person name="Sharakhova M.V."/>
            <person name="Lawson D."/>
            <person name="Pakpour N."/>
            <person name="Arensburger P."/>
            <person name="Davidson V.L."/>
            <person name="Eiglmeier K."/>
            <person name="Emrich S."/>
            <person name="George P."/>
            <person name="Kennedy R.C."/>
            <person name="Mane S.P."/>
            <person name="Maslen G."/>
            <person name="Oringanje C."/>
            <person name="Qi Y."/>
            <person name="Settlage R."/>
            <person name="Tojo M."/>
            <person name="Tubio J.M."/>
            <person name="Unger M.F."/>
            <person name="Wang B."/>
            <person name="Vernick K.D."/>
            <person name="Ribeiro J.M."/>
            <person name="James A.A."/>
            <person name="Michel K."/>
            <person name="Riehle M.A."/>
            <person name="Luckhart S."/>
            <person name="Sharakhov I.V."/>
            <person name="Tu Z."/>
        </authorList>
    </citation>
    <scope>NUCLEOTIDE SEQUENCE [LARGE SCALE GENOMIC DNA]</scope>
    <source>
        <strain evidence="10">Indian</strain>
    </source>
</reference>
<dbReference type="VEuPathDB" id="VectorBase:ASTEI20_038451"/>
<keyword evidence="2" id="KW-0645">Protease</keyword>
<feature type="domain" description="Peptidase S1" evidence="8">
    <location>
        <begin position="634"/>
        <end position="865"/>
    </location>
</feature>
<dbReference type="VEuPathDB" id="VectorBase:ASTE004064"/>
<dbReference type="Pfam" id="PF00089">
    <property type="entry name" value="Trypsin"/>
    <property type="match status" value="5"/>
</dbReference>
<dbReference type="EnsemblMetazoa" id="ASTEI04799-RA">
    <property type="protein sequence ID" value="ASTEI04799-PA"/>
    <property type="gene ID" value="ASTEI04799"/>
</dbReference>
<dbReference type="PROSITE" id="PS00135">
    <property type="entry name" value="TRYPSIN_SER"/>
    <property type="match status" value="5"/>
</dbReference>
<evidence type="ECO:0000256" key="2">
    <source>
        <dbReference type="ARBA" id="ARBA00022670"/>
    </source>
</evidence>
<accession>A0A182Y8L3</accession>
<dbReference type="VEuPathDB" id="VectorBase:ASTEI04799"/>
<keyword evidence="5" id="KW-0812">Transmembrane</keyword>
<dbReference type="Proteomes" id="UP000076408">
    <property type="component" value="Unassembled WGS sequence"/>
</dbReference>
<dbReference type="InterPro" id="IPR001254">
    <property type="entry name" value="Trypsin_dom"/>
</dbReference>
<feature type="domain" description="Peptidase S1" evidence="8">
    <location>
        <begin position="1167"/>
        <end position="1401"/>
    </location>
</feature>
<dbReference type="VEuPathDB" id="VectorBase:ASTEI20_045495"/>
<keyword evidence="4" id="KW-0720">Serine protease</keyword>
<dbReference type="PROSITE" id="PS00134">
    <property type="entry name" value="TRYPSIN_HIS"/>
    <property type="match status" value="5"/>
</dbReference>
<dbReference type="FunFam" id="2.40.10.10:FF:000141">
    <property type="entry name" value="Enterokinase light chain"/>
    <property type="match status" value="1"/>
</dbReference>
<dbReference type="CDD" id="cd00190">
    <property type="entry name" value="Tryp_SPc"/>
    <property type="match status" value="5"/>
</dbReference>
<dbReference type="VEuPathDB" id="VectorBase:ASTE004065"/>
<dbReference type="FunFam" id="2.40.10.10:FF:000006">
    <property type="entry name" value="Serine proteinase stubble"/>
    <property type="match status" value="4"/>
</dbReference>
<dbReference type="PROSITE" id="PS50240">
    <property type="entry name" value="TRYPSIN_DOM"/>
    <property type="match status" value="5"/>
</dbReference>
<evidence type="ECO:0000256" key="7">
    <source>
        <dbReference type="ARBA" id="ARBA00024195"/>
    </source>
</evidence>
<keyword evidence="5" id="KW-0735">Signal-anchor</keyword>
<dbReference type="GO" id="GO:0016020">
    <property type="term" value="C:membrane"/>
    <property type="evidence" value="ECO:0007669"/>
    <property type="project" value="UniProtKB-SubCell"/>
</dbReference>
<evidence type="ECO:0000259" key="8">
    <source>
        <dbReference type="PROSITE" id="PS50240"/>
    </source>
</evidence>
<keyword evidence="10" id="KW-1185">Reference proteome</keyword>
<comment type="subcellular location">
    <subcellularLocation>
        <location evidence="1">Membrane</location>
        <topology evidence="1">Single-pass type II membrane protein</topology>
    </subcellularLocation>
</comment>
<evidence type="ECO:0000256" key="4">
    <source>
        <dbReference type="ARBA" id="ARBA00022825"/>
    </source>
</evidence>
<evidence type="ECO:0000256" key="3">
    <source>
        <dbReference type="ARBA" id="ARBA00022801"/>
    </source>
</evidence>
<name>A0A182Y8L3_ANOST</name>
<dbReference type="PANTHER" id="PTHR24252">
    <property type="entry name" value="ACROSIN-RELATED"/>
    <property type="match status" value="1"/>
</dbReference>
<proteinExistence type="inferred from homology"/>
<protein>
    <recommendedName>
        <fullName evidence="8">Peptidase S1 domain-containing protein</fullName>
    </recommendedName>
</protein>
<feature type="domain" description="Peptidase S1" evidence="8">
    <location>
        <begin position="102"/>
        <end position="328"/>
    </location>
</feature>
<dbReference type="InterPro" id="IPR009003">
    <property type="entry name" value="Peptidase_S1_PA"/>
</dbReference>
<keyword evidence="3" id="KW-0378">Hydrolase</keyword>
<evidence type="ECO:0000256" key="5">
    <source>
        <dbReference type="ARBA" id="ARBA00022968"/>
    </source>
</evidence>
<dbReference type="STRING" id="30069.A0A182Y8L3"/>
<evidence type="ECO:0000313" key="10">
    <source>
        <dbReference type="Proteomes" id="UP000076408"/>
    </source>
</evidence>
<dbReference type="Gene3D" id="2.40.10.10">
    <property type="entry name" value="Trypsin-like serine proteases"/>
    <property type="match status" value="5"/>
</dbReference>
<dbReference type="InterPro" id="IPR033116">
    <property type="entry name" value="TRYPSIN_SER"/>
</dbReference>
<sequence length="1408" mass="155669">MKLLQIVLWTELCVLCLVYGREDEEHNRINYDIYVTPIMFSTASDNRFRAKNPLLAWLSTVLNYRPPSFGVESPASSTLKPLPPPRDCSECSCGRGKTSSRIVGGDAADVKEYPWIVRLLYRGAFYCGGSLINDRYILTAAHCVLSFTPQQLLAKLYDVEHAEMVTRTIVKLYGHERFSLDTFNNDIALVKLQHPVDAGGSFVPICLPANGRSFAGQNGTVIGWGKLGNGSLSQGLQKAVVPIISNMQCRKSSYRASRITDNMLCAGYTEGGRDACQGDSGGPLNVGDSNFRELVGIVSWGEGCARPNYPGVYTRVTRYLNWIRSNTRDACTYPNGFIGKAPLLNSGVWTWITTVFGMPIFSVFAYRAAPRNCPPCSCGTNTNNSKIVGGHEAEIGRYPWMAALYYNNRFICGGSLINDRYVLTAAHCVFGSDRSRFRVKLLMHDRAVPKEDSFERKVSYIMTNWFVNVLVFITNDVALLKLSEPVPLGDTIVPVCLPPEGNTYAGQEGIVTGWGKLGDGTFPMRLQEVHVPILGNEDCHNQTRYFRFQINDRMMCAGIPEGGKDSCQGDSGGPMHVFDAEANRFVIAGVVSWGFGCAQPRFPGIYARVNRFISWINFNTRDALCGVGGRTNRIVGGSETTAHQFPWLAGLFRQGKLYCGASVVSRNFLVTAAHCVNSFEPSEIRVYLGGHNIAKDYTELRRVKRIIDHEDFDIFTFNNDIALLELDKPLRYGPTIQPACLPDGSIMDFTGTVGVVAGWGRIEEKRAPSKTLRSVEVPIWSQEQCLDAGYGSKKISPNMMCAGYHDGQKDACQGDSGGPMHKMGLFGSMEVIGVVSWGRGCARPNLPGIYTRIVNYLPWIHDKLANESCAKFSVFTTAKIATPAKLILLLICGAANQEIRIVGGRPTGVNQYPWLARLVYDGQFHCGASLLTRDYVLTAAHCVRRLKRNKIRVILGDYDQFVASETPAIMRAVTAIIRHRSFDQNSYNHDIALLKLRKPVDFTKTIRPVCLPKERSEPAGQLGTVVGWGRTSEGGTLPALVQHVDVPILTLDQCRSMKYRASRITSNMLCAGKGKQDSCQGDSGGPLLVRNGDKHEIVGIVSWGVGCGRAGYPGVYTRVARYLPWLRANLDDTCLCSNVADATPPLRFNVCFLLLTGCGERNDASRIVGGQATGVNEFPWMARLSYFNRFYCGGMLINDRYVLTAAHCVKGFMWFMIKVTFGEHNRCDDSVRPESRFVLRAIAQKFSFLNFDNDIALLRLNDRVPITDFIRPICLPSDPSNAYVGTNGTATGWGTLKEDGKPSCILQEVEVPVLSNEVCSTQTNYTASMITDNMMCAGYLGVGEKDSCQGDSGGPLIAEREDKRYELIGVVSWGNGCARPYYPGVYTRVTRYLDWIRENSKDGCFCNE</sequence>
<evidence type="ECO:0000313" key="9">
    <source>
        <dbReference type="EnsemblMetazoa" id="ASTEI04799-PA"/>
    </source>
</evidence>
<dbReference type="SUPFAM" id="SSF50494">
    <property type="entry name" value="Trypsin-like serine proteases"/>
    <property type="match status" value="5"/>
</dbReference>
<feature type="domain" description="Peptidase S1" evidence="8">
    <location>
        <begin position="901"/>
        <end position="1131"/>
    </location>
</feature>
<reference evidence="9" key="2">
    <citation type="submission" date="2020-05" db="UniProtKB">
        <authorList>
            <consortium name="EnsemblMetazoa"/>
        </authorList>
    </citation>
    <scope>IDENTIFICATION</scope>
    <source>
        <strain evidence="9">Indian</strain>
    </source>
</reference>
<dbReference type="PRINTS" id="PR00722">
    <property type="entry name" value="CHYMOTRYPSIN"/>
</dbReference>
<keyword evidence="6" id="KW-1015">Disulfide bond</keyword>
<dbReference type="GO" id="GO:0006508">
    <property type="term" value="P:proteolysis"/>
    <property type="evidence" value="ECO:0007669"/>
    <property type="project" value="UniProtKB-KW"/>
</dbReference>
<evidence type="ECO:0000256" key="6">
    <source>
        <dbReference type="ARBA" id="ARBA00023157"/>
    </source>
</evidence>
<dbReference type="PANTHER" id="PTHR24252:SF7">
    <property type="entry name" value="HYALIN"/>
    <property type="match status" value="1"/>
</dbReference>
<dbReference type="VEuPathDB" id="VectorBase:ASTE004051"/>